<dbReference type="InterPro" id="IPR036890">
    <property type="entry name" value="HATPase_C_sf"/>
</dbReference>
<accession>A0A7Z0QHT5</accession>
<dbReference type="PRINTS" id="PR00344">
    <property type="entry name" value="BCTRLSENSOR"/>
</dbReference>
<dbReference type="SMART" id="SM00091">
    <property type="entry name" value="PAS"/>
    <property type="match status" value="1"/>
</dbReference>
<evidence type="ECO:0000256" key="3">
    <source>
        <dbReference type="ARBA" id="ARBA00022553"/>
    </source>
</evidence>
<dbReference type="SUPFAM" id="SSF55874">
    <property type="entry name" value="ATPase domain of HSP90 chaperone/DNA topoisomerase II/histidine kinase"/>
    <property type="match status" value="1"/>
</dbReference>
<evidence type="ECO:0000256" key="1">
    <source>
        <dbReference type="ARBA" id="ARBA00000085"/>
    </source>
</evidence>
<dbReference type="SMART" id="SM00387">
    <property type="entry name" value="HATPase_c"/>
    <property type="match status" value="1"/>
</dbReference>
<evidence type="ECO:0000256" key="4">
    <source>
        <dbReference type="ARBA" id="ARBA00022679"/>
    </source>
</evidence>
<evidence type="ECO:0000259" key="11">
    <source>
        <dbReference type="PROSITE" id="PS50112"/>
    </source>
</evidence>
<dbReference type="InterPro" id="IPR005467">
    <property type="entry name" value="His_kinase_dom"/>
</dbReference>
<keyword evidence="3" id="KW-0597">Phosphoprotein</keyword>
<dbReference type="PROSITE" id="PS50112">
    <property type="entry name" value="PAS"/>
    <property type="match status" value="1"/>
</dbReference>
<organism evidence="12">
    <name type="scientific">Bradyrhizobium barranii subsp. barranii</name>
    <dbReference type="NCBI Taxonomy" id="2823807"/>
    <lineage>
        <taxon>Bacteria</taxon>
        <taxon>Pseudomonadati</taxon>
        <taxon>Pseudomonadota</taxon>
        <taxon>Alphaproteobacteria</taxon>
        <taxon>Hyphomicrobiales</taxon>
        <taxon>Nitrobacteraceae</taxon>
        <taxon>Bradyrhizobium</taxon>
        <taxon>Bradyrhizobium barranii</taxon>
    </lineage>
</organism>
<dbReference type="SUPFAM" id="SSF55785">
    <property type="entry name" value="PYP-like sensor domain (PAS domain)"/>
    <property type="match status" value="1"/>
</dbReference>
<dbReference type="Gene3D" id="1.10.287.130">
    <property type="match status" value="1"/>
</dbReference>
<dbReference type="GO" id="GO:0000155">
    <property type="term" value="F:phosphorelay sensor kinase activity"/>
    <property type="evidence" value="ECO:0007669"/>
    <property type="project" value="InterPro"/>
</dbReference>
<evidence type="ECO:0000256" key="7">
    <source>
        <dbReference type="ARBA" id="ARBA00022840"/>
    </source>
</evidence>
<dbReference type="SUPFAM" id="SSF47384">
    <property type="entry name" value="Homodimeric domain of signal transducing histidine kinase"/>
    <property type="match status" value="1"/>
</dbReference>
<comment type="catalytic activity">
    <reaction evidence="1">
        <text>ATP + protein L-histidine = ADP + protein N-phospho-L-histidine.</text>
        <dbReference type="EC" id="2.7.13.3"/>
    </reaction>
</comment>
<dbReference type="CDD" id="cd00082">
    <property type="entry name" value="HisKA"/>
    <property type="match status" value="1"/>
</dbReference>
<dbReference type="SMART" id="SM00388">
    <property type="entry name" value="HisKA"/>
    <property type="match status" value="1"/>
</dbReference>
<evidence type="ECO:0000256" key="2">
    <source>
        <dbReference type="ARBA" id="ARBA00012438"/>
    </source>
</evidence>
<keyword evidence="9" id="KW-0175">Coiled coil</keyword>
<dbReference type="GO" id="GO:0005524">
    <property type="term" value="F:ATP binding"/>
    <property type="evidence" value="ECO:0007669"/>
    <property type="project" value="UniProtKB-KW"/>
</dbReference>
<evidence type="ECO:0000256" key="5">
    <source>
        <dbReference type="ARBA" id="ARBA00022741"/>
    </source>
</evidence>
<evidence type="ECO:0000256" key="9">
    <source>
        <dbReference type="SAM" id="Coils"/>
    </source>
</evidence>
<gene>
    <name evidence="12" type="ORF">G6321_32595</name>
</gene>
<dbReference type="InterPro" id="IPR003594">
    <property type="entry name" value="HATPase_dom"/>
</dbReference>
<protein>
    <recommendedName>
        <fullName evidence="2">histidine kinase</fullName>
        <ecNumber evidence="2">2.7.13.3</ecNumber>
    </recommendedName>
</protein>
<dbReference type="Pfam" id="PF00512">
    <property type="entry name" value="HisKA"/>
    <property type="match status" value="1"/>
</dbReference>
<proteinExistence type="predicted"/>
<sequence length="490" mass="54112">MRQCSPLEALNRGLFQSKIPGRPAQSSSQELREQRVGHIAAPVAITSSLHCAPFKSRLRLISGVTDSCGQEATGPRVKCNYGQQDEQTYDALAIVVRHAEQVAPAAISLENARLYNDLREREAKIRRLVDANIIGIIIWDFDGGITEANDTFLRMVGYDRDDLVTGRVRWTDLMPPEWRDRAARALQELKIAGSTPPFEREYFRKDGQRVPVLIGAASLENGNQGVAFVLDLTERKQAEAGARESERRYREVQMELAHANRVATMGQLTASIAHEVNQPIAAIVGNAEATLRWLAHQPPNMEEARMLLGRIVKDGRRMSDVIGRIRDLINKAPPRIERFGINSTISEVIELARGEVTKGGVSIRTFFAEGLPVIQADRTQLQQVILNLIVNAVQALDQNVLEPRELSVGTETDESNTVLVSIRDTGPGIGSDNLGRLFDPFYTTKTGGMGMGLSICRSIIEAHGGRIWVTPNDPRGAIFHFTIPSAVMSL</sequence>
<keyword evidence="7" id="KW-0067">ATP-binding</keyword>
<dbReference type="InterPro" id="IPR003661">
    <property type="entry name" value="HisK_dim/P_dom"/>
</dbReference>
<dbReference type="Gene3D" id="3.30.450.20">
    <property type="entry name" value="PAS domain"/>
    <property type="match status" value="1"/>
</dbReference>
<keyword evidence="6" id="KW-0418">Kinase</keyword>
<evidence type="ECO:0000256" key="8">
    <source>
        <dbReference type="ARBA" id="ARBA00023012"/>
    </source>
</evidence>
<comment type="caution">
    <text evidence="12">The sequence shown here is derived from an EMBL/GenBank/DDBJ whole genome shotgun (WGS) entry which is preliminary data.</text>
</comment>
<dbReference type="PANTHER" id="PTHR43065:SF10">
    <property type="entry name" value="PEROXIDE STRESS-ACTIVATED HISTIDINE KINASE MAK3"/>
    <property type="match status" value="1"/>
</dbReference>
<dbReference type="Pfam" id="PF13426">
    <property type="entry name" value="PAS_9"/>
    <property type="match status" value="1"/>
</dbReference>
<dbReference type="InterPro" id="IPR036097">
    <property type="entry name" value="HisK_dim/P_sf"/>
</dbReference>
<keyword evidence="4" id="KW-0808">Transferase</keyword>
<dbReference type="InterPro" id="IPR004358">
    <property type="entry name" value="Sig_transdc_His_kin-like_C"/>
</dbReference>
<feature type="coiled-coil region" evidence="9">
    <location>
        <begin position="235"/>
        <end position="262"/>
    </location>
</feature>
<feature type="domain" description="Histidine kinase" evidence="10">
    <location>
        <begin position="271"/>
        <end position="487"/>
    </location>
</feature>
<dbReference type="Gene3D" id="3.30.565.10">
    <property type="entry name" value="Histidine kinase-like ATPase, C-terminal domain"/>
    <property type="match status" value="1"/>
</dbReference>
<dbReference type="PROSITE" id="PS50109">
    <property type="entry name" value="HIS_KIN"/>
    <property type="match status" value="1"/>
</dbReference>
<dbReference type="NCBIfam" id="TIGR00229">
    <property type="entry name" value="sensory_box"/>
    <property type="match status" value="1"/>
</dbReference>
<evidence type="ECO:0000256" key="6">
    <source>
        <dbReference type="ARBA" id="ARBA00022777"/>
    </source>
</evidence>
<dbReference type="InterPro" id="IPR000014">
    <property type="entry name" value="PAS"/>
</dbReference>
<dbReference type="AlphaFoldDB" id="A0A7Z0QHT5"/>
<dbReference type="EC" id="2.7.13.3" evidence="2"/>
<name>A0A7Z0QHT5_9BRAD</name>
<keyword evidence="8" id="KW-0902">Two-component regulatory system</keyword>
<dbReference type="EMBL" id="JACBFH010000001">
    <property type="protein sequence ID" value="NYY92947.1"/>
    <property type="molecule type" value="Genomic_DNA"/>
</dbReference>
<dbReference type="Pfam" id="PF02518">
    <property type="entry name" value="HATPase_c"/>
    <property type="match status" value="1"/>
</dbReference>
<keyword evidence="5" id="KW-0547">Nucleotide-binding</keyword>
<dbReference type="CDD" id="cd00130">
    <property type="entry name" value="PAS"/>
    <property type="match status" value="1"/>
</dbReference>
<dbReference type="InterPro" id="IPR035965">
    <property type="entry name" value="PAS-like_dom_sf"/>
</dbReference>
<evidence type="ECO:0000259" key="10">
    <source>
        <dbReference type="PROSITE" id="PS50109"/>
    </source>
</evidence>
<evidence type="ECO:0000313" key="12">
    <source>
        <dbReference type="EMBL" id="NYY92947.1"/>
    </source>
</evidence>
<reference evidence="12" key="1">
    <citation type="submission" date="2020-06" db="EMBL/GenBank/DDBJ databases">
        <title>Whole Genome Sequence of Bradyrhizobium sp. Strain 323S2.</title>
        <authorList>
            <person name="Bromfield E.S.P."/>
        </authorList>
    </citation>
    <scope>NUCLEOTIDE SEQUENCE [LARGE SCALE GENOMIC DNA]</scope>
    <source>
        <strain evidence="12">323S2</strain>
    </source>
</reference>
<dbReference type="PANTHER" id="PTHR43065">
    <property type="entry name" value="SENSOR HISTIDINE KINASE"/>
    <property type="match status" value="1"/>
</dbReference>
<feature type="domain" description="PAS" evidence="11">
    <location>
        <begin position="121"/>
        <end position="193"/>
    </location>
</feature>